<sequence length="125" mass="14029">MMYNTLTKSGKTVRRFASRIITFGKEIITMMEKKSSQRVFNVKLSTKGQIVIPAEIRKMINISGGNTLQVTLDETNAIKIQKKPTALDWSNLIAGIPNEVVTFNENGTVNTSKSPNFSEWMSEDE</sequence>
<evidence type="ECO:0000256" key="1">
    <source>
        <dbReference type="PROSITE-ProRule" id="PRU01076"/>
    </source>
</evidence>
<dbReference type="AlphaFoldDB" id="A0A2A3U1V0"/>
<dbReference type="Pfam" id="PF04014">
    <property type="entry name" value="MazE_antitoxin"/>
    <property type="match status" value="1"/>
</dbReference>
<protein>
    <recommendedName>
        <fullName evidence="2">SpoVT-AbrB domain-containing protein</fullName>
    </recommendedName>
</protein>
<evidence type="ECO:0000313" key="3">
    <source>
        <dbReference type="EMBL" id="PBQ24909.1"/>
    </source>
</evidence>
<name>A0A2A3U1V0_LEVBR</name>
<evidence type="ECO:0000313" key="4">
    <source>
        <dbReference type="Proteomes" id="UP000217918"/>
    </source>
</evidence>
<dbReference type="Gene3D" id="2.10.260.10">
    <property type="match status" value="1"/>
</dbReference>
<reference evidence="3 4" key="1">
    <citation type="submission" date="2017-09" db="EMBL/GenBank/DDBJ databases">
        <title>Genome sequence of Lactobacillus brevis D7.</title>
        <authorList>
            <person name="Kwon M.-S."/>
            <person name="Lim S.K."/>
            <person name="Choi H.-J."/>
        </authorList>
    </citation>
    <scope>NUCLEOTIDE SEQUENCE [LARGE SCALE GENOMIC DNA]</scope>
    <source>
        <strain evidence="3 4">D7</strain>
    </source>
</reference>
<keyword evidence="1" id="KW-0238">DNA-binding</keyword>
<gene>
    <name evidence="3" type="ORF">CNR29_13100</name>
</gene>
<evidence type="ECO:0000259" key="2">
    <source>
        <dbReference type="PROSITE" id="PS51740"/>
    </source>
</evidence>
<dbReference type="InterPro" id="IPR007159">
    <property type="entry name" value="SpoVT-AbrB_dom"/>
</dbReference>
<dbReference type="SUPFAM" id="SSF89447">
    <property type="entry name" value="AbrB/MazE/MraZ-like"/>
    <property type="match status" value="1"/>
</dbReference>
<organism evidence="3 4">
    <name type="scientific">Levilactobacillus brevis</name>
    <name type="common">Lactobacillus brevis</name>
    <dbReference type="NCBI Taxonomy" id="1580"/>
    <lineage>
        <taxon>Bacteria</taxon>
        <taxon>Bacillati</taxon>
        <taxon>Bacillota</taxon>
        <taxon>Bacilli</taxon>
        <taxon>Lactobacillales</taxon>
        <taxon>Lactobacillaceae</taxon>
        <taxon>Levilactobacillus</taxon>
    </lineage>
</organism>
<dbReference type="EMBL" id="NVYO01000001">
    <property type="protein sequence ID" value="PBQ24909.1"/>
    <property type="molecule type" value="Genomic_DNA"/>
</dbReference>
<accession>A0A2A3U1V0</accession>
<dbReference type="NCBIfam" id="TIGR01439">
    <property type="entry name" value="lp_hng_hel_AbrB"/>
    <property type="match status" value="1"/>
</dbReference>
<dbReference type="PROSITE" id="PS51740">
    <property type="entry name" value="SPOVT_ABRB"/>
    <property type="match status" value="1"/>
</dbReference>
<comment type="caution">
    <text evidence="3">The sequence shown here is derived from an EMBL/GenBank/DDBJ whole genome shotgun (WGS) entry which is preliminary data.</text>
</comment>
<dbReference type="InterPro" id="IPR037914">
    <property type="entry name" value="SpoVT-AbrB_sf"/>
</dbReference>
<feature type="domain" description="SpoVT-AbrB" evidence="2">
    <location>
        <begin position="39"/>
        <end position="85"/>
    </location>
</feature>
<proteinExistence type="predicted"/>
<dbReference type="Proteomes" id="UP000217918">
    <property type="component" value="Unassembled WGS sequence"/>
</dbReference>
<dbReference type="SMART" id="SM00966">
    <property type="entry name" value="SpoVT_AbrB"/>
    <property type="match status" value="1"/>
</dbReference>
<dbReference type="GO" id="GO:0003677">
    <property type="term" value="F:DNA binding"/>
    <property type="evidence" value="ECO:0007669"/>
    <property type="project" value="UniProtKB-UniRule"/>
</dbReference>